<feature type="binding site" evidence="7">
    <location>
        <begin position="217"/>
        <end position="218"/>
    </location>
    <ligand>
        <name>substrate</name>
    </ligand>
</feature>
<dbReference type="PANTHER" id="PTHR11113">
    <property type="entry name" value="N-ACETYLGLUCOSAMINE-6-PHOSPHATE DEACETYLASE"/>
    <property type="match status" value="1"/>
</dbReference>
<feature type="active site" description="Proton donor/acceptor" evidence="6">
    <location>
        <position position="272"/>
    </location>
</feature>
<proteinExistence type="inferred from homology"/>
<dbReference type="GO" id="GO:0046872">
    <property type="term" value="F:metal ion binding"/>
    <property type="evidence" value="ECO:0007669"/>
    <property type="project" value="UniProtKB-KW"/>
</dbReference>
<comment type="cofactor">
    <cofactor evidence="8">
        <name>a divalent metal cation</name>
        <dbReference type="ChEBI" id="CHEBI:60240"/>
    </cofactor>
    <text evidence="8">Binds 1 divalent metal cation per subunit.</text>
</comment>
<keyword evidence="11" id="KW-1185">Reference proteome</keyword>
<evidence type="ECO:0000256" key="3">
    <source>
        <dbReference type="ARBA" id="ARBA00022801"/>
    </source>
</evidence>
<dbReference type="RefSeq" id="WP_101286962.1">
    <property type="nucleotide sequence ID" value="NZ_FOUQ01000007.1"/>
</dbReference>
<dbReference type="NCBIfam" id="TIGR00221">
    <property type="entry name" value="nagA"/>
    <property type="match status" value="1"/>
</dbReference>
<gene>
    <name evidence="10" type="primary">nagA</name>
    <name evidence="10" type="ORF">CXZ10_00320</name>
</gene>
<evidence type="ECO:0000256" key="2">
    <source>
        <dbReference type="ARBA" id="ARBA00022723"/>
    </source>
</evidence>
<dbReference type="Proteomes" id="UP000233491">
    <property type="component" value="Unassembled WGS sequence"/>
</dbReference>
<reference evidence="10 11" key="1">
    <citation type="submission" date="2017-12" db="EMBL/GenBank/DDBJ databases">
        <title>Anaerobic carbon monoxide metabolism by Pleomorphomonas carboxyditropha sp. nov., a new mesophilic hydrogenogenic carboxidotroph.</title>
        <authorList>
            <person name="Esquivel-Elizondo S."/>
            <person name="Krajmalnik-Brown R."/>
        </authorList>
    </citation>
    <scope>NUCLEOTIDE SEQUENCE [LARGE SCALE GENOMIC DNA]</scope>
    <source>
        <strain evidence="10 11">R5-392</strain>
    </source>
</reference>
<feature type="binding site" evidence="7">
    <location>
        <position position="248"/>
    </location>
    <ligand>
        <name>substrate</name>
    </ligand>
</feature>
<feature type="binding site" evidence="8">
    <location>
        <position position="193"/>
    </location>
    <ligand>
        <name>Zn(2+)</name>
        <dbReference type="ChEBI" id="CHEBI:29105"/>
    </ligand>
</feature>
<dbReference type="Gene3D" id="3.20.20.140">
    <property type="entry name" value="Metal-dependent hydrolases"/>
    <property type="match status" value="1"/>
</dbReference>
<organism evidence="10 11">
    <name type="scientific">Pleomorphomonas diazotrophica</name>
    <dbReference type="NCBI Taxonomy" id="1166257"/>
    <lineage>
        <taxon>Bacteria</taxon>
        <taxon>Pseudomonadati</taxon>
        <taxon>Pseudomonadota</taxon>
        <taxon>Alphaproteobacteria</taxon>
        <taxon>Hyphomicrobiales</taxon>
        <taxon>Pleomorphomonadaceae</taxon>
        <taxon>Pleomorphomonas</taxon>
    </lineage>
</organism>
<feature type="binding site" evidence="7">
    <location>
        <position position="225"/>
    </location>
    <ligand>
        <name>substrate</name>
    </ligand>
</feature>
<dbReference type="SUPFAM" id="SSF51338">
    <property type="entry name" value="Composite domain of metallo-dependent hydrolases"/>
    <property type="match status" value="1"/>
</dbReference>
<evidence type="ECO:0000256" key="4">
    <source>
        <dbReference type="ARBA" id="ARBA00023277"/>
    </source>
</evidence>
<dbReference type="PIRSF" id="PIRSF038994">
    <property type="entry name" value="NagA"/>
    <property type="match status" value="1"/>
</dbReference>
<keyword evidence="4 5" id="KW-0119">Carbohydrate metabolism</keyword>
<evidence type="ECO:0000256" key="5">
    <source>
        <dbReference type="PIRNR" id="PIRNR038994"/>
    </source>
</evidence>
<dbReference type="InterPro" id="IPR003764">
    <property type="entry name" value="GlcNAc_6-P_deAcase"/>
</dbReference>
<keyword evidence="3 5" id="KW-0378">Hydrolase</keyword>
<comment type="similarity">
    <text evidence="1 5">Belongs to the metallo-dependent hydrolases superfamily. NagA family.</text>
</comment>
<evidence type="ECO:0000256" key="7">
    <source>
        <dbReference type="PIRSR" id="PIRSR038994-2"/>
    </source>
</evidence>
<comment type="caution">
    <text evidence="10">The sequence shown here is derived from an EMBL/GenBank/DDBJ whole genome shotgun (WGS) entry which is preliminary data.</text>
</comment>
<evidence type="ECO:0000256" key="6">
    <source>
        <dbReference type="PIRSR" id="PIRSR038994-1"/>
    </source>
</evidence>
<feature type="binding site" evidence="8">
    <location>
        <position position="127"/>
    </location>
    <ligand>
        <name>Zn(2+)</name>
        <dbReference type="ChEBI" id="CHEBI:29105"/>
    </ligand>
</feature>
<dbReference type="PANTHER" id="PTHR11113:SF14">
    <property type="entry name" value="N-ACETYLGLUCOSAMINE-6-PHOSPHATE DEACETYLASE"/>
    <property type="match status" value="1"/>
</dbReference>
<protein>
    <submittedName>
        <fullName evidence="10">N-acetylglucosamine-6-phosphate deacetylase</fullName>
    </submittedName>
</protein>
<feature type="binding site" evidence="7">
    <location>
        <position position="138"/>
    </location>
    <ligand>
        <name>substrate</name>
    </ligand>
</feature>
<feature type="domain" description="Amidohydrolase-related" evidence="9">
    <location>
        <begin position="50"/>
        <end position="375"/>
    </location>
</feature>
<dbReference type="GO" id="GO:0008448">
    <property type="term" value="F:N-acetylglucosamine-6-phosphate deacetylase activity"/>
    <property type="evidence" value="ECO:0007669"/>
    <property type="project" value="InterPro"/>
</dbReference>
<evidence type="ECO:0000256" key="1">
    <source>
        <dbReference type="ARBA" id="ARBA00010716"/>
    </source>
</evidence>
<evidence type="ECO:0000313" key="10">
    <source>
        <dbReference type="EMBL" id="PKR91199.1"/>
    </source>
</evidence>
<accession>A0A1I4U6V1</accession>
<dbReference type="GO" id="GO:0006046">
    <property type="term" value="P:N-acetylglucosamine catabolic process"/>
    <property type="evidence" value="ECO:0007669"/>
    <property type="project" value="TreeGrafter"/>
</dbReference>
<dbReference type="Gene3D" id="2.30.40.10">
    <property type="entry name" value="Urease, subunit C, domain 1"/>
    <property type="match status" value="1"/>
</dbReference>
<dbReference type="OrthoDB" id="9776488at2"/>
<dbReference type="AlphaFoldDB" id="A0A1I4U6V1"/>
<sequence length="381" mass="39921">MSALLIRGARLFDGDVWHDEAEIAVRDGRFVAAADLPAGAEVVDAGDLLLVPGFIDLQVNGGGGINFNDGPSVSAIERICVAHARFGTTALLPTLITDRREARTEAIAAGKAARASGVPGFLGLHLEGPHLSAAKRGVHAVAYVRPMEEADIRELVEAVAEAGPTLLTVAPESTPIEAVRRLASAGGIVSLGHTDCDYDTAQAYIAAGASTATHLFNAMSPLGHRTPGMVGAVLDSGISAGLIADGIHVHPAAARVALRAKRGPGRIFLVTDAMLTIGTDLPDFELNGRTIFRRDGRLALADGTLAGADIDMLSSVRYAAEHFEIELGEAIRMATVYPAETMRIANRKGRIAPGFDADFLLLTPELDLKSTWIGGAKVYQA</sequence>
<evidence type="ECO:0000256" key="8">
    <source>
        <dbReference type="PIRSR" id="PIRSR038994-3"/>
    </source>
</evidence>
<dbReference type="SUPFAM" id="SSF51556">
    <property type="entry name" value="Metallo-dependent hydrolases"/>
    <property type="match status" value="1"/>
</dbReference>
<feature type="binding site" evidence="7">
    <location>
        <begin position="305"/>
        <end position="307"/>
    </location>
    <ligand>
        <name>substrate</name>
    </ligand>
</feature>
<evidence type="ECO:0000313" key="11">
    <source>
        <dbReference type="Proteomes" id="UP000233491"/>
    </source>
</evidence>
<keyword evidence="2 8" id="KW-0479">Metal-binding</keyword>
<dbReference type="EMBL" id="PJNW01000001">
    <property type="protein sequence ID" value="PKR91199.1"/>
    <property type="molecule type" value="Genomic_DNA"/>
</dbReference>
<dbReference type="InterPro" id="IPR011059">
    <property type="entry name" value="Metal-dep_hydrolase_composite"/>
</dbReference>
<name>A0A1I4U6V1_9HYPH</name>
<dbReference type="CDD" id="cd00854">
    <property type="entry name" value="NagA"/>
    <property type="match status" value="1"/>
</dbReference>
<dbReference type="Pfam" id="PF01979">
    <property type="entry name" value="Amidohydro_1"/>
    <property type="match status" value="1"/>
</dbReference>
<feature type="binding site" evidence="8">
    <location>
        <position position="214"/>
    </location>
    <ligand>
        <name>Zn(2+)</name>
        <dbReference type="ChEBI" id="CHEBI:29105"/>
    </ligand>
</feature>
<dbReference type="InterPro" id="IPR006680">
    <property type="entry name" value="Amidohydro-rel"/>
</dbReference>
<dbReference type="InterPro" id="IPR032466">
    <property type="entry name" value="Metal_Hydrolase"/>
</dbReference>
<evidence type="ECO:0000259" key="9">
    <source>
        <dbReference type="Pfam" id="PF01979"/>
    </source>
</evidence>